<dbReference type="InterPro" id="IPR036291">
    <property type="entry name" value="NAD(P)-bd_dom_sf"/>
</dbReference>
<dbReference type="Gene3D" id="1.20.1530.20">
    <property type="match status" value="1"/>
</dbReference>
<dbReference type="PROSITE" id="PS51201">
    <property type="entry name" value="RCK_N"/>
    <property type="match status" value="1"/>
</dbReference>
<evidence type="ECO:0000313" key="12">
    <source>
        <dbReference type="EMBL" id="PXF62771.1"/>
    </source>
</evidence>
<feature type="transmembrane region" description="Helical" evidence="10">
    <location>
        <begin position="358"/>
        <end position="374"/>
    </location>
</feature>
<keyword evidence="13" id="KW-1185">Reference proteome</keyword>
<feature type="transmembrane region" description="Helical" evidence="10">
    <location>
        <begin position="29"/>
        <end position="49"/>
    </location>
</feature>
<gene>
    <name evidence="12" type="ORF">DL796_10625</name>
</gene>
<evidence type="ECO:0000256" key="5">
    <source>
        <dbReference type="ARBA" id="ARBA00022692"/>
    </source>
</evidence>
<evidence type="ECO:0000259" key="11">
    <source>
        <dbReference type="PROSITE" id="PS51201"/>
    </source>
</evidence>
<keyword evidence="4" id="KW-0633">Potassium transport</keyword>
<evidence type="ECO:0000256" key="7">
    <source>
        <dbReference type="ARBA" id="ARBA00022989"/>
    </source>
</evidence>
<sequence>MELMFLQALLLIVVSCLFVPVFKRIGLGAILGFLVSGITVNLLFSGKFAEHPEELLHFSEFGVVLFLFVIGLELKPSELWNMRKDIFGLGLFQVLGCGFVIGGASLALGYSVPVSLVIGLGMALSSTAIVMSQLEESGEKNTAHGKKSFSILLFQDLAIVPLLLIVTLLSPSGESIDTQQSLINLGMAISAIGILILVGKYLLDPLFKLLAKTRTQEIMTASALGVVIFAAMLMDAVGMSYAMGSFIAGVMLAESSYRHEVEANIEPFRGLFLGLFFIAVGLSLDLQIVVQNWPIILLAAPAVMLVKAITIYTIARLFGNAHNNSVRTSFGLAQLGEFGFVLFGAAVVAGVFDSELSSILIAIVSVSMAISPLFEKLAPLALSKAPEDIIDEDFNDTKGEVLIIGFGRFGQVVSQPLFSKGYDITILDNDADRVRDAATFGFRIHFGDGRRRDILKAAGISRFSAVIICTDEPSTTNHIIKKIQASNPNAKIFARSYDRIHSIELYSKDISFSVRETFDSALELSKQVLIGVGVDENEALDHINDIRQRDKERLMEQVKGDRYSGKDRVHIKAVKPEPL</sequence>
<dbReference type="InterPro" id="IPR003148">
    <property type="entry name" value="RCK_N"/>
</dbReference>
<evidence type="ECO:0000256" key="3">
    <source>
        <dbReference type="ARBA" id="ARBA00022449"/>
    </source>
</evidence>
<comment type="caution">
    <text evidence="12">The sequence shown here is derived from an EMBL/GenBank/DDBJ whole genome shotgun (WGS) entry which is preliminary data.</text>
</comment>
<name>A0A318D1B6_9GAMM</name>
<dbReference type="EMBL" id="QICH01000003">
    <property type="protein sequence ID" value="PXF62771.1"/>
    <property type="molecule type" value="Genomic_DNA"/>
</dbReference>
<feature type="domain" description="RCK N-terminal" evidence="11">
    <location>
        <begin position="398"/>
        <end position="514"/>
    </location>
</feature>
<keyword evidence="5 10" id="KW-0812">Transmembrane</keyword>
<dbReference type="Pfam" id="PF00999">
    <property type="entry name" value="Na_H_Exchanger"/>
    <property type="match status" value="1"/>
</dbReference>
<dbReference type="InterPro" id="IPR006153">
    <property type="entry name" value="Cation/H_exchanger_TM"/>
</dbReference>
<accession>A0A318D1B6</accession>
<dbReference type="Gene3D" id="3.40.50.720">
    <property type="entry name" value="NAD(P)-binding Rossmann-like Domain"/>
    <property type="match status" value="1"/>
</dbReference>
<evidence type="ECO:0000256" key="4">
    <source>
        <dbReference type="ARBA" id="ARBA00022538"/>
    </source>
</evidence>
<dbReference type="Proteomes" id="UP000247689">
    <property type="component" value="Unassembled WGS sequence"/>
</dbReference>
<dbReference type="Pfam" id="PF02254">
    <property type="entry name" value="TrkA_N"/>
    <property type="match status" value="1"/>
</dbReference>
<keyword evidence="7 10" id="KW-1133">Transmembrane helix</keyword>
<feature type="transmembrane region" description="Helical" evidence="10">
    <location>
        <begin position="330"/>
        <end position="352"/>
    </location>
</feature>
<feature type="transmembrane region" description="Helical" evidence="10">
    <location>
        <begin position="114"/>
        <end position="131"/>
    </location>
</feature>
<organism evidence="12 13">
    <name type="scientific">Kangiella spongicola</name>
    <dbReference type="NCBI Taxonomy" id="796379"/>
    <lineage>
        <taxon>Bacteria</taxon>
        <taxon>Pseudomonadati</taxon>
        <taxon>Pseudomonadota</taxon>
        <taxon>Gammaproteobacteria</taxon>
        <taxon>Kangiellales</taxon>
        <taxon>Kangiellaceae</taxon>
        <taxon>Kangiella</taxon>
    </lineage>
</organism>
<dbReference type="GO" id="GO:0005886">
    <property type="term" value="C:plasma membrane"/>
    <property type="evidence" value="ECO:0007669"/>
    <property type="project" value="TreeGrafter"/>
</dbReference>
<feature type="transmembrane region" description="Helical" evidence="10">
    <location>
        <begin position="269"/>
        <end position="289"/>
    </location>
</feature>
<evidence type="ECO:0000256" key="8">
    <source>
        <dbReference type="ARBA" id="ARBA00023065"/>
    </source>
</evidence>
<feature type="transmembrane region" description="Helical" evidence="10">
    <location>
        <begin position="295"/>
        <end position="318"/>
    </location>
</feature>
<feature type="transmembrane region" description="Helical" evidence="10">
    <location>
        <begin position="182"/>
        <end position="203"/>
    </location>
</feature>
<protein>
    <submittedName>
        <fullName evidence="12">Potassium transporter TrkA</fullName>
    </submittedName>
</protein>
<keyword evidence="2" id="KW-0813">Transport</keyword>
<dbReference type="FunFam" id="3.40.50.720:FF:000036">
    <property type="entry name" value="Glutathione-regulated potassium-efflux system protein KefB"/>
    <property type="match status" value="1"/>
</dbReference>
<keyword evidence="3" id="KW-0050">Antiport</keyword>
<feature type="transmembrane region" description="Helical" evidence="10">
    <location>
        <begin position="6"/>
        <end position="22"/>
    </location>
</feature>
<comment type="subcellular location">
    <subcellularLocation>
        <location evidence="1">Endomembrane system</location>
        <topology evidence="1">Multi-pass membrane protein</topology>
    </subcellularLocation>
</comment>
<dbReference type="OrthoDB" id="9781411at2"/>
<dbReference type="GO" id="GO:0006813">
    <property type="term" value="P:potassium ion transport"/>
    <property type="evidence" value="ECO:0007669"/>
    <property type="project" value="UniProtKB-KW"/>
</dbReference>
<feature type="transmembrane region" description="Helical" evidence="10">
    <location>
        <begin position="151"/>
        <end position="170"/>
    </location>
</feature>
<evidence type="ECO:0000256" key="10">
    <source>
        <dbReference type="SAM" id="Phobius"/>
    </source>
</evidence>
<dbReference type="GO" id="GO:1902600">
    <property type="term" value="P:proton transmembrane transport"/>
    <property type="evidence" value="ECO:0007669"/>
    <property type="project" value="InterPro"/>
</dbReference>
<evidence type="ECO:0000256" key="6">
    <source>
        <dbReference type="ARBA" id="ARBA00022958"/>
    </source>
</evidence>
<keyword evidence="8" id="KW-0406">Ion transport</keyword>
<dbReference type="PANTHER" id="PTHR46157:SF8">
    <property type="entry name" value="GLUTATHIONE-REGULATED POTASSIUM-EFFLUX SYSTEM PROTEIN"/>
    <property type="match status" value="1"/>
</dbReference>
<keyword evidence="6" id="KW-0630">Potassium</keyword>
<dbReference type="SUPFAM" id="SSF51735">
    <property type="entry name" value="NAD(P)-binding Rossmann-fold domains"/>
    <property type="match status" value="1"/>
</dbReference>
<dbReference type="InterPro" id="IPR038770">
    <property type="entry name" value="Na+/solute_symporter_sf"/>
</dbReference>
<evidence type="ECO:0000256" key="2">
    <source>
        <dbReference type="ARBA" id="ARBA00022448"/>
    </source>
</evidence>
<feature type="transmembrane region" description="Helical" evidence="10">
    <location>
        <begin position="86"/>
        <end position="108"/>
    </location>
</feature>
<feature type="transmembrane region" description="Helical" evidence="10">
    <location>
        <begin position="55"/>
        <end position="74"/>
    </location>
</feature>
<evidence type="ECO:0000256" key="1">
    <source>
        <dbReference type="ARBA" id="ARBA00004127"/>
    </source>
</evidence>
<dbReference type="GO" id="GO:0015297">
    <property type="term" value="F:antiporter activity"/>
    <property type="evidence" value="ECO:0007669"/>
    <property type="project" value="UniProtKB-KW"/>
</dbReference>
<evidence type="ECO:0000256" key="9">
    <source>
        <dbReference type="ARBA" id="ARBA00023136"/>
    </source>
</evidence>
<dbReference type="AlphaFoldDB" id="A0A318D1B6"/>
<evidence type="ECO:0000313" key="13">
    <source>
        <dbReference type="Proteomes" id="UP000247689"/>
    </source>
</evidence>
<reference evidence="12 13" key="1">
    <citation type="submission" date="2018-05" db="EMBL/GenBank/DDBJ databases">
        <title>Kangiella spongicola genome sequence.</title>
        <authorList>
            <person name="Maclea K.S."/>
            <person name="Goen A.E."/>
            <person name="Kelley C."/>
            <person name="Underriner A."/>
            <person name="Silverwood T."/>
            <person name="Trachtenberg A.M."/>
        </authorList>
    </citation>
    <scope>NUCLEOTIDE SEQUENCE [LARGE SCALE GENOMIC DNA]</scope>
    <source>
        <strain evidence="12 13">ATCC BAA-2076</strain>
    </source>
</reference>
<keyword evidence="9 10" id="KW-0472">Membrane</keyword>
<proteinExistence type="predicted"/>
<dbReference type="GO" id="GO:0012505">
    <property type="term" value="C:endomembrane system"/>
    <property type="evidence" value="ECO:0007669"/>
    <property type="project" value="UniProtKB-SubCell"/>
</dbReference>
<dbReference type="PANTHER" id="PTHR46157">
    <property type="entry name" value="K(+) EFFLUX ANTIPORTER 3, CHLOROPLASTIC"/>
    <property type="match status" value="1"/>
</dbReference>